<reference evidence="2 3" key="1">
    <citation type="submission" date="2023-11" db="EMBL/GenBank/DDBJ databases">
        <title>Peredibacter starrii A3.12.</title>
        <authorList>
            <person name="Mitchell R.J."/>
        </authorList>
    </citation>
    <scope>NUCLEOTIDE SEQUENCE [LARGE SCALE GENOMIC DNA]</scope>
    <source>
        <strain evidence="2 3">A3.12</strain>
    </source>
</reference>
<proteinExistence type="predicted"/>
<dbReference type="AlphaFoldDB" id="A0AAX4HVT1"/>
<organism evidence="2 3">
    <name type="scientific">Peredibacter starrii</name>
    <dbReference type="NCBI Taxonomy" id="28202"/>
    <lineage>
        <taxon>Bacteria</taxon>
        <taxon>Pseudomonadati</taxon>
        <taxon>Bdellovibrionota</taxon>
        <taxon>Bacteriovoracia</taxon>
        <taxon>Bacteriovoracales</taxon>
        <taxon>Bacteriovoracaceae</taxon>
        <taxon>Peredibacter</taxon>
    </lineage>
</organism>
<gene>
    <name evidence="2" type="ORF">SOO65_10125</name>
</gene>
<dbReference type="Proteomes" id="UP001324634">
    <property type="component" value="Chromosome"/>
</dbReference>
<dbReference type="KEGG" id="psti:SOO65_10125"/>
<accession>A0AAX4HVT1</accession>
<evidence type="ECO:0000256" key="1">
    <source>
        <dbReference type="SAM" id="SignalP"/>
    </source>
</evidence>
<keyword evidence="3" id="KW-1185">Reference proteome</keyword>
<feature type="chain" id="PRO_5043993831" evidence="1">
    <location>
        <begin position="19"/>
        <end position="150"/>
    </location>
</feature>
<dbReference type="EMBL" id="CP139487">
    <property type="protein sequence ID" value="WPU67110.1"/>
    <property type="molecule type" value="Genomic_DNA"/>
</dbReference>
<keyword evidence="1" id="KW-0732">Signal</keyword>
<evidence type="ECO:0000313" key="3">
    <source>
        <dbReference type="Proteomes" id="UP001324634"/>
    </source>
</evidence>
<feature type="signal peptide" evidence="1">
    <location>
        <begin position="1"/>
        <end position="18"/>
    </location>
</feature>
<dbReference type="RefSeq" id="WP_321399978.1">
    <property type="nucleotide sequence ID" value="NZ_CP139487.1"/>
</dbReference>
<name>A0AAX4HVT1_9BACT</name>
<evidence type="ECO:0000313" key="2">
    <source>
        <dbReference type="EMBL" id="WPU67110.1"/>
    </source>
</evidence>
<sequence>MKMLAVSLSLLFVSAANASMVLEVPTDHWAERNEAKFEVNKEQGRAWVTLMQIQPRRGGHKSAGPGEFARETRAKVPGMSYDEASKSIVLDQDGRIVECATVRTRGVSIFKYDKITPTGCKLIVKKAKKAQDDGFRTRYISVTQVHLIAE</sequence>
<protein>
    <submittedName>
        <fullName evidence="2">Uncharacterized protein</fullName>
    </submittedName>
</protein>